<feature type="domain" description="SET" evidence="17">
    <location>
        <begin position="1371"/>
        <end position="1488"/>
    </location>
</feature>
<evidence type="ECO:0000256" key="13">
    <source>
        <dbReference type="ARBA" id="ARBA00049129"/>
    </source>
</evidence>
<evidence type="ECO:0000259" key="18">
    <source>
        <dbReference type="PROSITE" id="PS50868"/>
    </source>
</evidence>
<feature type="compositionally biased region" description="Acidic residues" evidence="15">
    <location>
        <begin position="857"/>
        <end position="868"/>
    </location>
</feature>
<feature type="compositionally biased region" description="Basic and acidic residues" evidence="15">
    <location>
        <begin position="232"/>
        <end position="252"/>
    </location>
</feature>
<dbReference type="FunFam" id="2.170.270.10:FF:000010">
    <property type="entry name" value="Histone-lysine N-methyltransferase"/>
    <property type="match status" value="1"/>
</dbReference>
<feature type="domain" description="RRM" evidence="16">
    <location>
        <begin position="139"/>
        <end position="212"/>
    </location>
</feature>
<dbReference type="Proteomes" id="UP000053097">
    <property type="component" value="Unassembled WGS sequence"/>
</dbReference>
<feature type="region of interest" description="Disordered" evidence="15">
    <location>
        <begin position="1"/>
        <end position="63"/>
    </location>
</feature>
<gene>
    <name evidence="20" type="ORF">DMN91_003655</name>
    <name evidence="19" type="ORF">X777_10914</name>
</gene>
<evidence type="ECO:0000256" key="4">
    <source>
        <dbReference type="ARBA" id="ARBA00022679"/>
    </source>
</evidence>
<evidence type="ECO:0000256" key="8">
    <source>
        <dbReference type="ARBA" id="ARBA00023015"/>
    </source>
</evidence>
<evidence type="ECO:0000313" key="20">
    <source>
        <dbReference type="EMBL" id="RLU23451.1"/>
    </source>
</evidence>
<evidence type="ECO:0000313" key="19">
    <source>
        <dbReference type="EMBL" id="EZA50563.1"/>
    </source>
</evidence>
<dbReference type="SMART" id="SM00508">
    <property type="entry name" value="PostSET"/>
    <property type="match status" value="1"/>
</dbReference>
<reference evidence="19 21" key="1">
    <citation type="journal article" date="2014" name="Curr. Biol.">
        <title>The genome of the clonal raider ant Cerapachys biroi.</title>
        <authorList>
            <person name="Oxley P.R."/>
            <person name="Ji L."/>
            <person name="Fetter-Pruneda I."/>
            <person name="McKenzie S.K."/>
            <person name="Li C."/>
            <person name="Hu H."/>
            <person name="Zhang G."/>
            <person name="Kronauer D.J."/>
        </authorList>
    </citation>
    <scope>NUCLEOTIDE SEQUENCE [LARGE SCALE GENOMIC DNA]</scope>
</reference>
<keyword evidence="5" id="KW-0949">S-adenosyl-L-methionine</keyword>
<reference evidence="20" key="3">
    <citation type="submission" date="2018-07" db="EMBL/GenBank/DDBJ databases">
        <authorList>
            <person name="Mckenzie S.K."/>
            <person name="Kronauer D.J.C."/>
        </authorList>
    </citation>
    <scope>NUCLEOTIDE SEQUENCE</scope>
    <source>
        <strain evidence="20">Clonal line C1</strain>
    </source>
</reference>
<dbReference type="Proteomes" id="UP000279307">
    <property type="component" value="Chromosome 4"/>
</dbReference>
<feature type="region of interest" description="Disordered" evidence="15">
    <location>
        <begin position="945"/>
        <end position="964"/>
    </location>
</feature>
<feature type="compositionally biased region" description="Basic residues" evidence="15">
    <location>
        <begin position="1146"/>
        <end position="1168"/>
    </location>
</feature>
<evidence type="ECO:0000256" key="7">
    <source>
        <dbReference type="ARBA" id="ARBA00022884"/>
    </source>
</evidence>
<name>A0A026W3F0_OOCBI</name>
<dbReference type="GO" id="GO:0003723">
    <property type="term" value="F:RNA binding"/>
    <property type="evidence" value="ECO:0007669"/>
    <property type="project" value="UniProtKB-UniRule"/>
</dbReference>
<keyword evidence="8" id="KW-0805">Transcription regulation</keyword>
<dbReference type="PANTHER" id="PTHR45814:SF2">
    <property type="entry name" value="HISTONE-LYSINE N-METHYLTRANSFERASE SETD1"/>
    <property type="match status" value="1"/>
</dbReference>
<keyword evidence="6" id="KW-0156">Chromatin regulator</keyword>
<dbReference type="Pfam" id="PF00856">
    <property type="entry name" value="SET"/>
    <property type="match status" value="1"/>
</dbReference>
<dbReference type="OrthoDB" id="2306477at2759"/>
<dbReference type="PROSITE" id="PS50102">
    <property type="entry name" value="RRM"/>
    <property type="match status" value="1"/>
</dbReference>
<dbReference type="SMART" id="SM00360">
    <property type="entry name" value="RRM"/>
    <property type="match status" value="1"/>
</dbReference>
<accession>A0A026W3F0</accession>
<dbReference type="InterPro" id="IPR037841">
    <property type="entry name" value="SET_SETD1A/B"/>
</dbReference>
<evidence type="ECO:0000256" key="15">
    <source>
        <dbReference type="SAM" id="MobiDB-lite"/>
    </source>
</evidence>
<evidence type="ECO:0000256" key="10">
    <source>
        <dbReference type="ARBA" id="ARBA00023242"/>
    </source>
</evidence>
<evidence type="ECO:0000256" key="5">
    <source>
        <dbReference type="ARBA" id="ARBA00022691"/>
    </source>
</evidence>
<feature type="compositionally biased region" description="Low complexity" evidence="15">
    <location>
        <begin position="28"/>
        <end position="43"/>
    </location>
</feature>
<dbReference type="Gene3D" id="3.30.70.330">
    <property type="match status" value="1"/>
</dbReference>
<keyword evidence="7 14" id="KW-0694">RNA-binding</keyword>
<dbReference type="PROSITE" id="PS50280">
    <property type="entry name" value="SET"/>
    <property type="match status" value="1"/>
</dbReference>
<dbReference type="GO" id="GO:0048188">
    <property type="term" value="C:Set1C/COMPASS complex"/>
    <property type="evidence" value="ECO:0007669"/>
    <property type="project" value="InterPro"/>
</dbReference>
<keyword evidence="3 19" id="KW-0489">Methyltransferase</keyword>
<feature type="compositionally biased region" description="Basic and acidic residues" evidence="15">
    <location>
        <begin position="431"/>
        <end position="442"/>
    </location>
</feature>
<organism evidence="19 21">
    <name type="scientific">Ooceraea biroi</name>
    <name type="common">Clonal raider ant</name>
    <name type="synonym">Cerapachys biroi</name>
    <dbReference type="NCBI Taxonomy" id="2015173"/>
    <lineage>
        <taxon>Eukaryota</taxon>
        <taxon>Metazoa</taxon>
        <taxon>Ecdysozoa</taxon>
        <taxon>Arthropoda</taxon>
        <taxon>Hexapoda</taxon>
        <taxon>Insecta</taxon>
        <taxon>Pterygota</taxon>
        <taxon>Neoptera</taxon>
        <taxon>Endopterygota</taxon>
        <taxon>Hymenoptera</taxon>
        <taxon>Apocrita</taxon>
        <taxon>Aculeata</taxon>
        <taxon>Formicoidea</taxon>
        <taxon>Formicidae</taxon>
        <taxon>Dorylinae</taxon>
        <taxon>Ooceraea</taxon>
    </lineage>
</organism>
<dbReference type="SUPFAM" id="SSF54928">
    <property type="entry name" value="RNA-binding domain, RBD"/>
    <property type="match status" value="1"/>
</dbReference>
<dbReference type="Gene3D" id="2.170.270.10">
    <property type="entry name" value="SET domain"/>
    <property type="match status" value="1"/>
</dbReference>
<dbReference type="EMBL" id="KK107453">
    <property type="protein sequence ID" value="EZA50563.1"/>
    <property type="molecule type" value="Genomic_DNA"/>
</dbReference>
<evidence type="ECO:0000259" key="17">
    <source>
        <dbReference type="PROSITE" id="PS50280"/>
    </source>
</evidence>
<feature type="compositionally biased region" description="Basic residues" evidence="15">
    <location>
        <begin position="8"/>
        <end position="27"/>
    </location>
</feature>
<evidence type="ECO:0000256" key="11">
    <source>
        <dbReference type="ARBA" id="ARBA00047571"/>
    </source>
</evidence>
<dbReference type="InterPro" id="IPR044570">
    <property type="entry name" value="Set1-like"/>
</dbReference>
<evidence type="ECO:0000256" key="9">
    <source>
        <dbReference type="ARBA" id="ARBA00023163"/>
    </source>
</evidence>
<feature type="region of interest" description="Disordered" evidence="15">
    <location>
        <begin position="459"/>
        <end position="490"/>
    </location>
</feature>
<keyword evidence="4 19" id="KW-0808">Transferase</keyword>
<evidence type="ECO:0000256" key="1">
    <source>
        <dbReference type="ARBA" id="ARBA00004123"/>
    </source>
</evidence>
<keyword evidence="9" id="KW-0804">Transcription</keyword>
<feature type="compositionally biased region" description="Low complexity" evidence="15">
    <location>
        <begin position="823"/>
        <end position="856"/>
    </location>
</feature>
<feature type="region of interest" description="Disordered" evidence="15">
    <location>
        <begin position="803"/>
        <end position="935"/>
    </location>
</feature>
<dbReference type="InterPro" id="IPR003616">
    <property type="entry name" value="Post-SET_dom"/>
</dbReference>
<feature type="domain" description="Post-SET" evidence="18">
    <location>
        <begin position="1494"/>
        <end position="1510"/>
    </location>
</feature>
<feature type="compositionally biased region" description="Basic and acidic residues" evidence="15">
    <location>
        <begin position="869"/>
        <end position="878"/>
    </location>
</feature>
<dbReference type="CDD" id="cd19169">
    <property type="entry name" value="SET_SETD1"/>
    <property type="match status" value="1"/>
</dbReference>
<dbReference type="EMBL" id="QOIP01000004">
    <property type="protein sequence ID" value="RLU23451.1"/>
    <property type="molecule type" value="Genomic_DNA"/>
</dbReference>
<dbReference type="SMART" id="SM00317">
    <property type="entry name" value="SET"/>
    <property type="match status" value="1"/>
</dbReference>
<keyword evidence="21" id="KW-1185">Reference proteome</keyword>
<comment type="catalytic activity">
    <reaction evidence="11">
        <text>L-lysyl(4)-[histone H3] + 3 S-adenosyl-L-methionine = N(6),N(6),N(6)-trimethyl-L-lysyl(4)-[histone H3] + 3 S-adenosyl-L-homocysteine + 3 H(+)</text>
        <dbReference type="Rhea" id="RHEA:60260"/>
        <dbReference type="Rhea" id="RHEA-COMP:15537"/>
        <dbReference type="Rhea" id="RHEA-COMP:15547"/>
        <dbReference type="ChEBI" id="CHEBI:15378"/>
        <dbReference type="ChEBI" id="CHEBI:29969"/>
        <dbReference type="ChEBI" id="CHEBI:57856"/>
        <dbReference type="ChEBI" id="CHEBI:59789"/>
        <dbReference type="ChEBI" id="CHEBI:61961"/>
        <dbReference type="EC" id="2.1.1.354"/>
    </reaction>
</comment>
<feature type="compositionally biased region" description="Polar residues" evidence="15">
    <location>
        <begin position="398"/>
        <end position="415"/>
    </location>
</feature>
<feature type="region of interest" description="Disordered" evidence="15">
    <location>
        <begin position="1146"/>
        <end position="1174"/>
    </location>
</feature>
<evidence type="ECO:0000256" key="6">
    <source>
        <dbReference type="ARBA" id="ARBA00022853"/>
    </source>
</evidence>
<dbReference type="SUPFAM" id="SSF82199">
    <property type="entry name" value="SET domain"/>
    <property type="match status" value="1"/>
</dbReference>
<dbReference type="GO" id="GO:0140999">
    <property type="term" value="F:histone H3K4 trimethyltransferase activity"/>
    <property type="evidence" value="ECO:0007669"/>
    <property type="project" value="UniProtKB-EC"/>
</dbReference>
<proteinExistence type="predicted"/>
<dbReference type="PROSITE" id="PS50868">
    <property type="entry name" value="POST_SET"/>
    <property type="match status" value="1"/>
</dbReference>
<dbReference type="PANTHER" id="PTHR45814">
    <property type="entry name" value="HISTONE-LYSINE N-METHYLTRANSFERASE SETD1"/>
    <property type="match status" value="1"/>
</dbReference>
<comment type="catalytic activity">
    <reaction evidence="12">
        <text>N(6)-methyl-L-lysyl(4)-[histone H3] + S-adenosyl-L-methionine = N(6),N(6)-dimethyl-L-lysyl(4)-[histone H3] + S-adenosyl-L-homocysteine + H(+)</text>
        <dbReference type="Rhea" id="RHEA:60268"/>
        <dbReference type="Rhea" id="RHEA-COMP:15540"/>
        <dbReference type="Rhea" id="RHEA-COMP:15543"/>
        <dbReference type="ChEBI" id="CHEBI:15378"/>
        <dbReference type="ChEBI" id="CHEBI:57856"/>
        <dbReference type="ChEBI" id="CHEBI:59789"/>
        <dbReference type="ChEBI" id="CHEBI:61929"/>
        <dbReference type="ChEBI" id="CHEBI:61976"/>
    </reaction>
</comment>
<evidence type="ECO:0000256" key="2">
    <source>
        <dbReference type="ARBA" id="ARBA00012182"/>
    </source>
</evidence>
<feature type="region of interest" description="Disordered" evidence="15">
    <location>
        <begin position="398"/>
        <end position="442"/>
    </location>
</feature>
<dbReference type="STRING" id="2015173.A0A026W3F0"/>
<sequence length="1510" mass="169756">MNGMEKHGHGHGHSHAHSHPHRHRHSHGSSQSSTSQNSSQPSSKHSHGHVVHSQKDAAAPQVTQKQRNYKLLVDPFLVKGATKLCRYDGTVPGDPTYPQVQPRDPRSQLTRIWTRLEQLDLPVPKFKIDANYCGEPPPLEVTFCHLNDNIDKTFLTNMVQKFGVVEELIIYYHPVTNKHLGIARVVYESTKASKACVEKLNNTSVMGKVLKVFLDPFGEECKKMFDELTMEKKPEKKVEKEPPVKPDSEQEKLQTPVDKVLPDERDDFRSNKKIVSSIDKSREPYIENSRYNKYRDYPTPSSSTASDLGYATAPSEINYSSNYSQNSTPATNYDFYYGSYHHQPPNSYLTSIPPQNVSQNIPIQQNSNVWWSSNSGTPGYQPSTSVWSVQQHATALDSASSNITPISNKTSSVKTHTPKKEKENQVTTKSTSHDSPDDTRKTLDLDTRIAMLLKDKAGGMAPPFLQFGSDSEDDKKSVGDGEMLSEPPSPFLSQEIYKQCFEKVVERNKERRKVHENSIGQFSVDEELGSVISSSEDEALLGSYSPAPDDNEPEPPKEPPPPPPPDDDRMSLSPLSSGDEKIEEVIAQTEPSSQLYPTAGYPGHLTHYPSNDIYNWPRPAQYPYPYGATYLQSHYQPATATSFSATVGSHQGANYYSSFQSRLHAMANYSITKDPQGPTINGVLNRVVNELKQILKKDFNKKMIENTAFKLFEVWWDEKKSEKNQTHGNSENVIVNNTTKEDVKQGLSSLLEQPLGLNYDGFGLGIRASMPKMPSFRRKIKAPSPLPQDEDSRQSGHMDMETIESDSDMDAPPAQKTKRTTTSLASISSSSSSSSSSLESSSDEISSSESSDSSNESSDEEGFEDEQDTDSRISDHRPLACNSEDPDILTELAIQRSLDCPTPTGRETPIPDIKIKDQNEFPQIDNDNLDSPLLSPMRYEGVKEEERIAEKSTAEEKSVSTVKDKEVTKELSRIVEEKEPQNEAKPPAPIITPIKEETLPDMQKMENSAAEALMTLAGRDNIIRHKSPGPIQPNIIRALQTMSAKYINDVPILKENEKIEMFSEIPTTDSEEESLEIRRLRYQAEADLRLNGQRTPSSPGSQASQVYMEHSYSLPPAQPEPAEPVIRVPPASVKVKHPKIVKLTKSKDKTHKVDKRKSNKYTKVHSSHQNHEGEKENIRNDYIYDKLPKQVPEPSVTYKERDLLSEMTILYEFLTRGIDAEDVEYLRRSYEALLADDTQGYWLNDTHWVDHPPTDIPSPAKKRKRDELRLHATGSARTEGYYKVDVREKAKHKHHYAQSIQRSNDVEEYGGSYIGGDSVMNGPKNNSKALTGKMQALSREARSNQRRLLTAFGIDTDSDLLKFNQLKFRKKQLRFAKSGIHDWGLFAMEPIAADEMVIEYVGQMIRPVVADLREAQYEATGIGSSYLFRIDLDTIIDATKCGNLARFINHSCNPNCYAKVITSESQKKIVIYSKQPIGVNEEITYDYKFPLEDDKIPCLCGAPQCRGTLN</sequence>
<dbReference type="EC" id="2.1.1.354" evidence="2"/>
<dbReference type="GO" id="GO:0032259">
    <property type="term" value="P:methylation"/>
    <property type="evidence" value="ECO:0007669"/>
    <property type="project" value="UniProtKB-KW"/>
</dbReference>
<dbReference type="CDD" id="cd12304">
    <property type="entry name" value="RRM_Set1"/>
    <property type="match status" value="1"/>
</dbReference>
<dbReference type="InterPro" id="IPR035979">
    <property type="entry name" value="RBD_domain_sf"/>
</dbReference>
<evidence type="ECO:0000313" key="21">
    <source>
        <dbReference type="Proteomes" id="UP000053097"/>
    </source>
</evidence>
<reference evidence="20" key="2">
    <citation type="journal article" date="2018" name="Genome Res.">
        <title>The genomic architecture and molecular evolution of ant odorant receptors.</title>
        <authorList>
            <person name="McKenzie S.K."/>
            <person name="Kronauer D.J.C."/>
        </authorList>
    </citation>
    <scope>NUCLEOTIDE SEQUENCE [LARGE SCALE GENOMIC DNA]</scope>
    <source>
        <strain evidence="20">Clonal line C1</strain>
    </source>
</reference>
<evidence type="ECO:0000256" key="14">
    <source>
        <dbReference type="PROSITE-ProRule" id="PRU00176"/>
    </source>
</evidence>
<evidence type="ECO:0000256" key="12">
    <source>
        <dbReference type="ARBA" id="ARBA00047583"/>
    </source>
</evidence>
<dbReference type="Pfam" id="PF00076">
    <property type="entry name" value="RRM_1"/>
    <property type="match status" value="1"/>
</dbReference>
<dbReference type="InterPro" id="IPR024657">
    <property type="entry name" value="COMPASS_Set1_N-SET"/>
</dbReference>
<feature type="region of interest" description="Disordered" evidence="15">
    <location>
        <begin position="232"/>
        <end position="254"/>
    </location>
</feature>
<keyword evidence="10" id="KW-0539">Nucleus</keyword>
<feature type="region of interest" description="Disordered" evidence="15">
    <location>
        <begin position="536"/>
        <end position="580"/>
    </location>
</feature>
<dbReference type="InterPro" id="IPR012677">
    <property type="entry name" value="Nucleotide-bd_a/b_plait_sf"/>
</dbReference>
<dbReference type="InterPro" id="IPR001214">
    <property type="entry name" value="SET_dom"/>
</dbReference>
<dbReference type="Pfam" id="PF11764">
    <property type="entry name" value="N-SET"/>
    <property type="match status" value="1"/>
</dbReference>
<comment type="subcellular location">
    <subcellularLocation>
        <location evidence="1">Nucleus</location>
    </subcellularLocation>
</comment>
<comment type="catalytic activity">
    <reaction evidence="13">
        <text>N(6),N(6)-dimethyl-L-lysyl(4)-[histone H3] + S-adenosyl-L-methionine = N(6),N(6),N(6)-trimethyl-L-lysyl(4)-[histone H3] + S-adenosyl-L-homocysteine + H(+)</text>
        <dbReference type="Rhea" id="RHEA:60272"/>
        <dbReference type="Rhea" id="RHEA-COMP:15537"/>
        <dbReference type="Rhea" id="RHEA-COMP:15540"/>
        <dbReference type="ChEBI" id="CHEBI:15378"/>
        <dbReference type="ChEBI" id="CHEBI:57856"/>
        <dbReference type="ChEBI" id="CHEBI:59789"/>
        <dbReference type="ChEBI" id="CHEBI:61961"/>
        <dbReference type="ChEBI" id="CHEBI:61976"/>
    </reaction>
</comment>
<evidence type="ECO:0000259" key="16">
    <source>
        <dbReference type="PROSITE" id="PS50102"/>
    </source>
</evidence>
<dbReference type="InterPro" id="IPR046341">
    <property type="entry name" value="SET_dom_sf"/>
</dbReference>
<dbReference type="OMA" id="KMGNIMN"/>
<protein>
    <recommendedName>
        <fullName evidence="2">[histone H3]-lysine(4) N-trimethyltransferase</fullName>
        <ecNumber evidence="2">2.1.1.354</ecNumber>
    </recommendedName>
</protein>
<dbReference type="SMART" id="SM01291">
    <property type="entry name" value="N-SET"/>
    <property type="match status" value="1"/>
</dbReference>
<evidence type="ECO:0000256" key="3">
    <source>
        <dbReference type="ARBA" id="ARBA00022603"/>
    </source>
</evidence>
<dbReference type="InterPro" id="IPR000504">
    <property type="entry name" value="RRM_dom"/>
</dbReference>